<name>A0ABX6P718_9BURK</name>
<protein>
    <recommendedName>
        <fullName evidence="1">PAC domain-containing protein</fullName>
    </recommendedName>
</protein>
<gene>
    <name evidence="2" type="ORF">HK414_23885</name>
</gene>
<evidence type="ECO:0000313" key="2">
    <source>
        <dbReference type="EMBL" id="QJW85322.1"/>
    </source>
</evidence>
<feature type="domain" description="PAC" evidence="1">
    <location>
        <begin position="1"/>
        <end position="50"/>
    </location>
</feature>
<dbReference type="Gene3D" id="3.30.450.20">
    <property type="entry name" value="PAS domain"/>
    <property type="match status" value="1"/>
</dbReference>
<dbReference type="InterPro" id="IPR000700">
    <property type="entry name" value="PAS-assoc_C"/>
</dbReference>
<evidence type="ECO:0000313" key="3">
    <source>
        <dbReference type="Proteomes" id="UP000500826"/>
    </source>
</evidence>
<dbReference type="EMBL" id="CP053418">
    <property type="protein sequence ID" value="QJW85322.1"/>
    <property type="molecule type" value="Genomic_DNA"/>
</dbReference>
<evidence type="ECO:0000259" key="1">
    <source>
        <dbReference type="PROSITE" id="PS50113"/>
    </source>
</evidence>
<dbReference type="Proteomes" id="UP000500826">
    <property type="component" value="Chromosome"/>
</dbReference>
<accession>A0ABX6P718</accession>
<reference evidence="2 3" key="1">
    <citation type="submission" date="2020-05" db="EMBL/GenBank/DDBJ databases">
        <title>Ramlibacter rhizophilus sp. nov., isolated from rhizosphere soil of national flower Mugunghwa from South Korea.</title>
        <authorList>
            <person name="Zheng-Fei Y."/>
            <person name="Huan T."/>
        </authorList>
    </citation>
    <scope>NUCLEOTIDE SEQUENCE [LARGE SCALE GENOMIC DNA]</scope>
    <source>
        <strain evidence="2 3">H242</strain>
    </source>
</reference>
<dbReference type="SUPFAM" id="SSF55785">
    <property type="entry name" value="PYP-like sensor domain (PAS domain)"/>
    <property type="match status" value="1"/>
</dbReference>
<dbReference type="InterPro" id="IPR035965">
    <property type="entry name" value="PAS-like_dom_sf"/>
</dbReference>
<sequence length="74" mass="8084">MEARLGAADGSHRWWLLRGVPVSEHGRLVKWVGTCTDVEELKAAQDEISRANSAPSSRAASCARCSTWCPQWSG</sequence>
<proteinExistence type="predicted"/>
<organism evidence="2 3">
    <name type="scientific">Ramlibacter terrae</name>
    <dbReference type="NCBI Taxonomy" id="2732511"/>
    <lineage>
        <taxon>Bacteria</taxon>
        <taxon>Pseudomonadati</taxon>
        <taxon>Pseudomonadota</taxon>
        <taxon>Betaproteobacteria</taxon>
        <taxon>Burkholderiales</taxon>
        <taxon>Comamonadaceae</taxon>
        <taxon>Ramlibacter</taxon>
    </lineage>
</organism>
<dbReference type="PROSITE" id="PS50113">
    <property type="entry name" value="PAC"/>
    <property type="match status" value="1"/>
</dbReference>
<keyword evidence="3" id="KW-1185">Reference proteome</keyword>